<sequence length="163" mass="17136">MKLSRKVALIVLPLAAVLAGCNSMKTGTESNPGTTAQTPAAKGTAVDVFLASDKVIKSYRPVKLSEKQTIYVSKTPIITRANLTSVDRVRDSQGRSFVKLSLNPAGVSALNSAPKEQGYATTVGGQLASLTGIRQNNDFLFMVRDDQVAGSVVEAIAPKTAAK</sequence>
<accession>A0A356LJ21</accession>
<gene>
    <name evidence="2" type="ORF">DD666_13995</name>
</gene>
<organism evidence="2 3">
    <name type="scientific">Advenella kashmirensis</name>
    <dbReference type="NCBI Taxonomy" id="310575"/>
    <lineage>
        <taxon>Bacteria</taxon>
        <taxon>Pseudomonadati</taxon>
        <taxon>Pseudomonadota</taxon>
        <taxon>Betaproteobacteria</taxon>
        <taxon>Burkholderiales</taxon>
        <taxon>Alcaligenaceae</taxon>
    </lineage>
</organism>
<dbReference type="AlphaFoldDB" id="A0A356LJ21"/>
<feature type="chain" id="PRO_5016923671" description="Lipoprotein" evidence="1">
    <location>
        <begin position="20"/>
        <end position="163"/>
    </location>
</feature>
<evidence type="ECO:0000313" key="2">
    <source>
        <dbReference type="EMBL" id="HBP30515.1"/>
    </source>
</evidence>
<dbReference type="Proteomes" id="UP000264036">
    <property type="component" value="Unassembled WGS sequence"/>
</dbReference>
<keyword evidence="1" id="KW-0732">Signal</keyword>
<evidence type="ECO:0000256" key="1">
    <source>
        <dbReference type="SAM" id="SignalP"/>
    </source>
</evidence>
<proteinExistence type="predicted"/>
<feature type="signal peptide" evidence="1">
    <location>
        <begin position="1"/>
        <end position="19"/>
    </location>
</feature>
<name>A0A356LJ21_9BURK</name>
<reference evidence="2 3" key="1">
    <citation type="journal article" date="2018" name="Nat. Biotechnol.">
        <title>A standardized bacterial taxonomy based on genome phylogeny substantially revises the tree of life.</title>
        <authorList>
            <person name="Parks D.H."/>
            <person name="Chuvochina M."/>
            <person name="Waite D.W."/>
            <person name="Rinke C."/>
            <person name="Skarshewski A."/>
            <person name="Chaumeil P.A."/>
            <person name="Hugenholtz P."/>
        </authorList>
    </citation>
    <scope>NUCLEOTIDE SEQUENCE [LARGE SCALE GENOMIC DNA]</scope>
    <source>
        <strain evidence="2">UBA10707</strain>
    </source>
</reference>
<evidence type="ECO:0008006" key="4">
    <source>
        <dbReference type="Google" id="ProtNLM"/>
    </source>
</evidence>
<dbReference type="EMBL" id="DOEK01000029">
    <property type="protein sequence ID" value="HBP30515.1"/>
    <property type="molecule type" value="Genomic_DNA"/>
</dbReference>
<evidence type="ECO:0000313" key="3">
    <source>
        <dbReference type="Proteomes" id="UP000264036"/>
    </source>
</evidence>
<comment type="caution">
    <text evidence="2">The sequence shown here is derived from an EMBL/GenBank/DDBJ whole genome shotgun (WGS) entry which is preliminary data.</text>
</comment>
<protein>
    <recommendedName>
        <fullName evidence="4">Lipoprotein</fullName>
    </recommendedName>
</protein>
<dbReference type="PROSITE" id="PS51257">
    <property type="entry name" value="PROKAR_LIPOPROTEIN"/>
    <property type="match status" value="1"/>
</dbReference>